<evidence type="ECO:0000313" key="2">
    <source>
        <dbReference type="EMBL" id="GEK84253.1"/>
    </source>
</evidence>
<reference evidence="3 5" key="2">
    <citation type="submission" date="2020-07" db="EMBL/GenBank/DDBJ databases">
        <title>Sequencing the genomes of 1000 actinobacteria strains.</title>
        <authorList>
            <person name="Klenk H.-P."/>
        </authorList>
    </citation>
    <scope>NUCLEOTIDE SEQUENCE [LARGE SCALE GENOMIC DNA]</scope>
    <source>
        <strain evidence="3 5">DSM 10309</strain>
    </source>
</reference>
<dbReference type="InterPro" id="IPR039261">
    <property type="entry name" value="FNR_nucleotide-bd"/>
</dbReference>
<reference evidence="2 4" key="1">
    <citation type="submission" date="2019-07" db="EMBL/GenBank/DDBJ databases">
        <title>Whole genome shotgun sequence of Frigoribacterium faeni NBRC 103066.</title>
        <authorList>
            <person name="Hosoyama A."/>
            <person name="Uohara A."/>
            <person name="Ohji S."/>
            <person name="Ichikawa N."/>
        </authorList>
    </citation>
    <scope>NUCLEOTIDE SEQUENCE [LARGE SCALE GENOMIC DNA]</scope>
    <source>
        <strain evidence="2 4">NBRC 103066</strain>
    </source>
</reference>
<dbReference type="CDD" id="cd06193">
    <property type="entry name" value="siderophore_interacting"/>
    <property type="match status" value="1"/>
</dbReference>
<accession>A0A7W3JJE1</accession>
<dbReference type="InterPro" id="IPR013113">
    <property type="entry name" value="SIP_FAD-bd"/>
</dbReference>
<dbReference type="AlphaFoldDB" id="A0A7W3JJE1"/>
<dbReference type="RefSeq" id="WP_146856582.1">
    <property type="nucleotide sequence ID" value="NZ_BAAAHR010000003.1"/>
</dbReference>
<dbReference type="InterPro" id="IPR017927">
    <property type="entry name" value="FAD-bd_FR_type"/>
</dbReference>
<dbReference type="PANTHER" id="PTHR30157">
    <property type="entry name" value="FERRIC REDUCTASE, NADPH-DEPENDENT"/>
    <property type="match status" value="1"/>
</dbReference>
<dbReference type="Pfam" id="PF04954">
    <property type="entry name" value="SIP"/>
    <property type="match status" value="1"/>
</dbReference>
<dbReference type="PROSITE" id="PS51384">
    <property type="entry name" value="FAD_FR"/>
    <property type="match status" value="1"/>
</dbReference>
<evidence type="ECO:0000313" key="5">
    <source>
        <dbReference type="Proteomes" id="UP000522688"/>
    </source>
</evidence>
<dbReference type="InterPro" id="IPR007037">
    <property type="entry name" value="SIP_rossman_dom"/>
</dbReference>
<dbReference type="Proteomes" id="UP000321154">
    <property type="component" value="Unassembled WGS sequence"/>
</dbReference>
<sequence>MARRTARPAPSTAGIYRASVVRSERVSPSFHRVTVSGPELDGFDAMGYDQWFRLFLQLPHQPELRLPTSTSAAWWPQHLAVPERHRPHLSNYTVAGYRPARDADAHAELDIDFVVHRGPDGELEGGAAIWACAARPGDAVGLLDQGCLFDCPDDASDVVVVADESGLPAVEGIVRSLPRDAVGTVIVEVPAADDRRELATPPGVDVNWVVRDDPHAVPGGRALAELRRRVVAGPSTYAFVVGESGLATGGRRHLHGLGVPKDRITFSGFWRRRVERAGRAS</sequence>
<dbReference type="GO" id="GO:0016491">
    <property type="term" value="F:oxidoreductase activity"/>
    <property type="evidence" value="ECO:0007669"/>
    <property type="project" value="InterPro"/>
</dbReference>
<dbReference type="Gene3D" id="3.40.50.80">
    <property type="entry name" value="Nucleotide-binding domain of ferredoxin-NADP reductase (FNR) module"/>
    <property type="match status" value="1"/>
</dbReference>
<organism evidence="3 5">
    <name type="scientific">Frigoribacterium faeni</name>
    <dbReference type="NCBI Taxonomy" id="145483"/>
    <lineage>
        <taxon>Bacteria</taxon>
        <taxon>Bacillati</taxon>
        <taxon>Actinomycetota</taxon>
        <taxon>Actinomycetes</taxon>
        <taxon>Micrococcales</taxon>
        <taxon>Microbacteriaceae</taxon>
        <taxon>Frigoribacterium</taxon>
    </lineage>
</organism>
<evidence type="ECO:0000259" key="1">
    <source>
        <dbReference type="PROSITE" id="PS51384"/>
    </source>
</evidence>
<gene>
    <name evidence="3" type="ORF">FB463_002211</name>
    <name evidence="2" type="ORF">FFA01_25620</name>
</gene>
<dbReference type="EMBL" id="JACGWW010000002">
    <property type="protein sequence ID" value="MBA8813962.1"/>
    <property type="molecule type" value="Genomic_DNA"/>
</dbReference>
<dbReference type="Gene3D" id="2.40.30.10">
    <property type="entry name" value="Translation factors"/>
    <property type="match status" value="1"/>
</dbReference>
<dbReference type="Proteomes" id="UP000522688">
    <property type="component" value="Unassembled WGS sequence"/>
</dbReference>
<feature type="domain" description="FAD-binding FR-type" evidence="1">
    <location>
        <begin position="13"/>
        <end position="154"/>
    </location>
</feature>
<dbReference type="OrthoDB" id="3291337at2"/>
<keyword evidence="4" id="KW-1185">Reference proteome</keyword>
<evidence type="ECO:0000313" key="3">
    <source>
        <dbReference type="EMBL" id="MBA8813962.1"/>
    </source>
</evidence>
<evidence type="ECO:0000313" key="4">
    <source>
        <dbReference type="Proteomes" id="UP000321154"/>
    </source>
</evidence>
<protein>
    <submittedName>
        <fullName evidence="3">NADPH-dependent ferric siderophore reductase</fullName>
    </submittedName>
    <submittedName>
        <fullName evidence="2">Siderophore-interacting protein</fullName>
    </submittedName>
</protein>
<dbReference type="PANTHER" id="PTHR30157:SF0">
    <property type="entry name" value="NADPH-DEPENDENT FERRIC-CHELATE REDUCTASE"/>
    <property type="match status" value="1"/>
</dbReference>
<comment type="caution">
    <text evidence="3">The sequence shown here is derived from an EMBL/GenBank/DDBJ whole genome shotgun (WGS) entry which is preliminary data.</text>
</comment>
<proteinExistence type="predicted"/>
<dbReference type="EMBL" id="BJUV01000031">
    <property type="protein sequence ID" value="GEK84253.1"/>
    <property type="molecule type" value="Genomic_DNA"/>
</dbReference>
<name>A0A7W3JJE1_9MICO</name>
<dbReference type="InterPro" id="IPR039374">
    <property type="entry name" value="SIP_fam"/>
</dbReference>
<dbReference type="Pfam" id="PF08021">
    <property type="entry name" value="FAD_binding_9"/>
    <property type="match status" value="1"/>
</dbReference>